<name>A0ABS0Q8G5_9BACT</name>
<protein>
    <submittedName>
        <fullName evidence="2">Uncharacterized protein</fullName>
    </submittedName>
</protein>
<dbReference type="EMBL" id="JAEDAE010000005">
    <property type="protein sequence ID" value="MBH8558973.1"/>
    <property type="molecule type" value="Genomic_DNA"/>
</dbReference>
<dbReference type="RefSeq" id="WP_198075824.1">
    <property type="nucleotide sequence ID" value="NZ_JAEDAE010000005.1"/>
</dbReference>
<gene>
    <name evidence="2" type="ORF">I7X13_12985</name>
</gene>
<evidence type="ECO:0000256" key="1">
    <source>
        <dbReference type="SAM" id="MobiDB-lite"/>
    </source>
</evidence>
<feature type="region of interest" description="Disordered" evidence="1">
    <location>
        <begin position="134"/>
        <end position="159"/>
    </location>
</feature>
<dbReference type="Proteomes" id="UP000625631">
    <property type="component" value="Unassembled WGS sequence"/>
</dbReference>
<accession>A0ABS0Q8G5</accession>
<organism evidence="2 3">
    <name type="scientific">Hymenobacter negativus</name>
    <dbReference type="NCBI Taxonomy" id="2795026"/>
    <lineage>
        <taxon>Bacteria</taxon>
        <taxon>Pseudomonadati</taxon>
        <taxon>Bacteroidota</taxon>
        <taxon>Cytophagia</taxon>
        <taxon>Cytophagales</taxon>
        <taxon>Hymenobacteraceae</taxon>
        <taxon>Hymenobacter</taxon>
    </lineage>
</organism>
<sequence>MLPSIETIEQLIESRDGRGYEAHYAANKVARLRQLFAAERAHYDAIVQASDEQVIEVTIRTRLQTVVVPVSEATGQQVAMELWEAQGKRLHSLEVEILSALLEQHDEESRGESTCSRARILALCLPQPETVPVAVPAQSTPTPPRLRAARAHRDADVPA</sequence>
<evidence type="ECO:0000313" key="2">
    <source>
        <dbReference type="EMBL" id="MBH8558973.1"/>
    </source>
</evidence>
<keyword evidence="3" id="KW-1185">Reference proteome</keyword>
<evidence type="ECO:0000313" key="3">
    <source>
        <dbReference type="Proteomes" id="UP000625631"/>
    </source>
</evidence>
<proteinExistence type="predicted"/>
<reference evidence="2 3" key="1">
    <citation type="submission" date="2020-12" db="EMBL/GenBank/DDBJ databases">
        <title>Hymenobacter sp.</title>
        <authorList>
            <person name="Kim M.K."/>
        </authorList>
    </citation>
    <scope>NUCLEOTIDE SEQUENCE [LARGE SCALE GENOMIC DNA]</scope>
    <source>
        <strain evidence="2 3">BT442</strain>
    </source>
</reference>
<comment type="caution">
    <text evidence="2">The sequence shown here is derived from an EMBL/GenBank/DDBJ whole genome shotgun (WGS) entry which is preliminary data.</text>
</comment>